<dbReference type="AlphaFoldDB" id="A0A919EJS9"/>
<dbReference type="PANTHER" id="PTHR47495:SF2">
    <property type="entry name" value="ALDEHYDE DEHYDROGENASE"/>
    <property type="match status" value="1"/>
</dbReference>
<name>A0A919EJS9_9GAMM</name>
<dbReference type="PIRSF" id="PIRSF036389">
    <property type="entry name" value="IOR_B"/>
    <property type="match status" value="1"/>
</dbReference>
<dbReference type="InterPro" id="IPR008274">
    <property type="entry name" value="AldOxase/xan_DH_MoCoBD1"/>
</dbReference>
<keyword evidence="1" id="KW-0732">Signal</keyword>
<evidence type="ECO:0000256" key="1">
    <source>
        <dbReference type="SAM" id="SignalP"/>
    </source>
</evidence>
<dbReference type="InterPro" id="IPR052516">
    <property type="entry name" value="N-heterocyclic_Hydroxylase"/>
</dbReference>
<evidence type="ECO:0000259" key="2">
    <source>
        <dbReference type="SMART" id="SM01008"/>
    </source>
</evidence>
<feature type="domain" description="Aldehyde oxidase/xanthine dehydrogenase a/b hammerhead" evidence="2">
    <location>
        <begin position="213"/>
        <end position="291"/>
    </location>
</feature>
<reference evidence="3" key="2">
    <citation type="submission" date="2020-09" db="EMBL/GenBank/DDBJ databases">
        <authorList>
            <person name="Sun Q."/>
            <person name="Kim S."/>
        </authorList>
    </citation>
    <scope>NUCLEOTIDE SEQUENCE</scope>
    <source>
        <strain evidence="3">KCTC 42731</strain>
    </source>
</reference>
<dbReference type="InterPro" id="IPR046867">
    <property type="entry name" value="AldOxase/xan_DH_MoCoBD2"/>
</dbReference>
<dbReference type="InterPro" id="IPR000674">
    <property type="entry name" value="Ald_Oxase/Xan_DH_a/b"/>
</dbReference>
<dbReference type="SMART" id="SM01008">
    <property type="entry name" value="Ald_Xan_dh_C"/>
    <property type="match status" value="1"/>
</dbReference>
<dbReference type="Gene3D" id="3.90.1170.50">
    <property type="entry name" value="Aldehyde oxidase/xanthine dehydrogenase, a/b hammerhead"/>
    <property type="match status" value="1"/>
</dbReference>
<dbReference type="PANTHER" id="PTHR47495">
    <property type="entry name" value="ALDEHYDE DEHYDROGENASE"/>
    <property type="match status" value="1"/>
</dbReference>
<dbReference type="Gene3D" id="3.30.365.10">
    <property type="entry name" value="Aldehyde oxidase/xanthine dehydrogenase, molybdopterin binding domain"/>
    <property type="match status" value="4"/>
</dbReference>
<comment type="caution">
    <text evidence="3">The sequence shown here is derived from an EMBL/GenBank/DDBJ whole genome shotgun (WGS) entry which is preliminary data.</text>
</comment>
<feature type="signal peptide" evidence="1">
    <location>
        <begin position="1"/>
        <end position="39"/>
    </location>
</feature>
<gene>
    <name evidence="3" type="ORF">GCM10017161_17040</name>
</gene>
<dbReference type="Proteomes" id="UP000623842">
    <property type="component" value="Unassembled WGS sequence"/>
</dbReference>
<evidence type="ECO:0000313" key="4">
    <source>
        <dbReference type="Proteomes" id="UP000623842"/>
    </source>
</evidence>
<reference evidence="3" key="1">
    <citation type="journal article" date="2014" name="Int. J. Syst. Evol. Microbiol.">
        <title>Complete genome sequence of Corynebacterium casei LMG S-19264T (=DSM 44701T), isolated from a smear-ripened cheese.</title>
        <authorList>
            <consortium name="US DOE Joint Genome Institute (JGI-PGF)"/>
            <person name="Walter F."/>
            <person name="Albersmeier A."/>
            <person name="Kalinowski J."/>
            <person name="Ruckert C."/>
        </authorList>
    </citation>
    <scope>NUCLEOTIDE SEQUENCE</scope>
    <source>
        <strain evidence="3">KCTC 42731</strain>
    </source>
</reference>
<dbReference type="PROSITE" id="PS51318">
    <property type="entry name" value="TAT"/>
    <property type="match status" value="1"/>
</dbReference>
<dbReference type="InterPro" id="IPR037165">
    <property type="entry name" value="AldOxase/xan_DH_Mopterin-bd_sf"/>
</dbReference>
<dbReference type="Pfam" id="PF20256">
    <property type="entry name" value="MoCoBD_2"/>
    <property type="match status" value="2"/>
</dbReference>
<protein>
    <submittedName>
        <fullName evidence="3">Aldehyde oxidase</fullName>
    </submittedName>
</protein>
<feature type="chain" id="PRO_5037617411" evidence="1">
    <location>
        <begin position="40"/>
        <end position="723"/>
    </location>
</feature>
<keyword evidence="4" id="KW-1185">Reference proteome</keyword>
<dbReference type="SUPFAM" id="SSF56003">
    <property type="entry name" value="Molybdenum cofactor-binding domain"/>
    <property type="match status" value="2"/>
</dbReference>
<evidence type="ECO:0000313" key="3">
    <source>
        <dbReference type="EMBL" id="GHF89730.1"/>
    </source>
</evidence>
<proteinExistence type="predicted"/>
<dbReference type="EMBL" id="BNCK01000003">
    <property type="protein sequence ID" value="GHF89730.1"/>
    <property type="molecule type" value="Genomic_DNA"/>
</dbReference>
<accession>A0A919EJS9</accession>
<dbReference type="InterPro" id="IPR006311">
    <property type="entry name" value="TAT_signal"/>
</dbReference>
<sequence>MNDKLIDKPVSRRTFLKGTSTSLVIGMYLPMLASKSATAAQPVSSATANAFIKIHANNTVTVLSKHIEFGQGTFTGLATLAAEELDADWSQIRAEHAPADVKLYVNSLFGIQGTGGSTAIASSYLTMRKAGAHAKQWLKQAAAKLWQVPVERLEVNRGIIFDKTTGKKATFGDLVSTAAGMDSPTAEVMLKTPEQFKLIGRDLPKLDTADKSSGNAQYTMDVHLDDMVVATVAHSPKFGGTVASFDATNTLKVKGVIDVKQIATGVAVYATSTFAAIKGRRELKIQWDNSKAERRSSKVLFNDFHQSLASSGKVAGERGQIKDVLSQSENTIELSYEFPYLAHAPMEPLDVVVQHKNGAVTTWFGSQIPTIDQATIAQVFGVKPEKVQINTLLAGGSFGRRTTPDSGLALEAALVTKAFEKPVPVKLVWTREDDIQGGRYRPMAVHKVKATYEDNNILGWQQEVATQSIVANSPFAGMIQNGIDPTSVEGAHNQPYAVPHFQVNLTDMHTGVPVLWWRSVGHTHTGYVVETLIDTLLEKTNADPVDGRVALLAEYPREAQVLVSVKKMAEQAGKPAVGRMRGVAMVKSFGSYVAQIAEVSKGSDGMPKVHRVWCAVDCGVAVNPNVIRAQIEGGIGYGLDAILHGEITLADGGDVNQSNFHNYPVLRINEMPEIEVEIIKSAHAPTGVGEVGVPPIGPAVANAWRRLTGQQITRLPFAKSINT</sequence>
<dbReference type="GO" id="GO:0016491">
    <property type="term" value="F:oxidoreductase activity"/>
    <property type="evidence" value="ECO:0007669"/>
    <property type="project" value="InterPro"/>
</dbReference>
<dbReference type="RefSeq" id="WP_189769214.1">
    <property type="nucleotide sequence ID" value="NZ_BNCK01000003.1"/>
</dbReference>
<organism evidence="3 4">
    <name type="scientific">Thalassotalea marina</name>
    <dbReference type="NCBI Taxonomy" id="1673741"/>
    <lineage>
        <taxon>Bacteria</taxon>
        <taxon>Pseudomonadati</taxon>
        <taxon>Pseudomonadota</taxon>
        <taxon>Gammaproteobacteria</taxon>
        <taxon>Alteromonadales</taxon>
        <taxon>Colwelliaceae</taxon>
        <taxon>Thalassotalea</taxon>
    </lineage>
</organism>
<dbReference type="InterPro" id="IPR012368">
    <property type="entry name" value="OxRdtase_Mopterin-bd_su_IorB"/>
</dbReference>
<dbReference type="Pfam" id="PF02738">
    <property type="entry name" value="MoCoBD_1"/>
    <property type="match status" value="1"/>
</dbReference>